<gene>
    <name evidence="6" type="ORF">ACFOW7_20235</name>
</gene>
<dbReference type="PROSITE" id="PS50893">
    <property type="entry name" value="ABC_TRANSPORTER_2"/>
    <property type="match status" value="1"/>
</dbReference>
<dbReference type="CDD" id="cd03219">
    <property type="entry name" value="ABC_Mj1267_LivG_branched"/>
    <property type="match status" value="1"/>
</dbReference>
<dbReference type="PANTHER" id="PTHR45772:SF7">
    <property type="entry name" value="AMINO ACID ABC TRANSPORTER ATP-BINDING PROTEIN"/>
    <property type="match status" value="1"/>
</dbReference>
<dbReference type="Gene3D" id="3.40.50.300">
    <property type="entry name" value="P-loop containing nucleotide triphosphate hydrolases"/>
    <property type="match status" value="1"/>
</dbReference>
<dbReference type="Pfam" id="PF12399">
    <property type="entry name" value="BCA_ABC_TP_C"/>
    <property type="match status" value="1"/>
</dbReference>
<dbReference type="PANTHER" id="PTHR45772">
    <property type="entry name" value="CONSERVED COMPONENT OF ABC TRANSPORTER FOR NATURAL AMINO ACIDS-RELATED"/>
    <property type="match status" value="1"/>
</dbReference>
<keyword evidence="4 6" id="KW-0067">ATP-binding</keyword>
<dbReference type="PROSITE" id="PS00211">
    <property type="entry name" value="ABC_TRANSPORTER_1"/>
    <property type="match status" value="1"/>
</dbReference>
<dbReference type="SMART" id="SM00382">
    <property type="entry name" value="AAA"/>
    <property type="match status" value="1"/>
</dbReference>
<accession>A0ABV8MVI0</accession>
<comment type="caution">
    <text evidence="6">The sequence shown here is derived from an EMBL/GenBank/DDBJ whole genome shotgun (WGS) entry which is preliminary data.</text>
</comment>
<organism evidence="6 7">
    <name type="scientific">Chitinimonas lacunae</name>
    <dbReference type="NCBI Taxonomy" id="1963018"/>
    <lineage>
        <taxon>Bacteria</taxon>
        <taxon>Pseudomonadati</taxon>
        <taxon>Pseudomonadota</taxon>
        <taxon>Betaproteobacteria</taxon>
        <taxon>Neisseriales</taxon>
        <taxon>Chitinibacteraceae</taxon>
        <taxon>Chitinimonas</taxon>
    </lineage>
</organism>
<keyword evidence="2" id="KW-0472">Membrane</keyword>
<dbReference type="Proteomes" id="UP001595791">
    <property type="component" value="Unassembled WGS sequence"/>
</dbReference>
<dbReference type="InterPro" id="IPR003439">
    <property type="entry name" value="ABC_transporter-like_ATP-bd"/>
</dbReference>
<evidence type="ECO:0000256" key="2">
    <source>
        <dbReference type="ARBA" id="ARBA00022475"/>
    </source>
</evidence>
<keyword evidence="7" id="KW-1185">Reference proteome</keyword>
<evidence type="ECO:0000313" key="6">
    <source>
        <dbReference type="EMBL" id="MFC4161667.1"/>
    </source>
</evidence>
<dbReference type="RefSeq" id="WP_378167867.1">
    <property type="nucleotide sequence ID" value="NZ_JBHSBU010000001.1"/>
</dbReference>
<evidence type="ECO:0000313" key="7">
    <source>
        <dbReference type="Proteomes" id="UP001595791"/>
    </source>
</evidence>
<keyword evidence="3" id="KW-0547">Nucleotide-binding</keyword>
<keyword evidence="2" id="KW-1003">Cell membrane</keyword>
<sequence>MAEVLLQIAGIHKRFGGLHALNDVTLSINKGEIYGLIGPNGAGKTTLFNVLTGLYQPDEGQFTFAGRDLFRQKPYVVVDTGIARTFQNIRLFGNMTALENVMVGRHVRTKGGVFGAVFRDPATRREEAAIRERASQLLDYVGIAKHRDEAARNLSYGDQRRLEIARALATDPKLLALDEPAAGMNGKETDDLKKLMEKVRRDGVTILLIEHDVKLMMDLCDRIAVLDYGKKIAEGVPEAVKNDPRVIEAYLGASPE</sequence>
<feature type="domain" description="ABC transporter" evidence="5">
    <location>
        <begin position="6"/>
        <end position="253"/>
    </location>
</feature>
<dbReference type="InterPro" id="IPR051120">
    <property type="entry name" value="ABC_AA/LPS_Transport"/>
</dbReference>
<dbReference type="InterPro" id="IPR017871">
    <property type="entry name" value="ABC_transporter-like_CS"/>
</dbReference>
<dbReference type="EMBL" id="JBHSBU010000001">
    <property type="protein sequence ID" value="MFC4161667.1"/>
    <property type="molecule type" value="Genomic_DNA"/>
</dbReference>
<evidence type="ECO:0000256" key="1">
    <source>
        <dbReference type="ARBA" id="ARBA00022448"/>
    </source>
</evidence>
<protein>
    <submittedName>
        <fullName evidence="6">ABC transporter ATP-binding protein</fullName>
    </submittedName>
</protein>
<evidence type="ECO:0000256" key="3">
    <source>
        <dbReference type="ARBA" id="ARBA00022741"/>
    </source>
</evidence>
<name>A0ABV8MVI0_9NEIS</name>
<dbReference type="SUPFAM" id="SSF52540">
    <property type="entry name" value="P-loop containing nucleoside triphosphate hydrolases"/>
    <property type="match status" value="1"/>
</dbReference>
<keyword evidence="1" id="KW-0813">Transport</keyword>
<dbReference type="InterPro" id="IPR032823">
    <property type="entry name" value="BCA_ABC_TP_C"/>
</dbReference>
<reference evidence="7" key="1">
    <citation type="journal article" date="2019" name="Int. J. Syst. Evol. Microbiol.">
        <title>The Global Catalogue of Microorganisms (GCM) 10K type strain sequencing project: providing services to taxonomists for standard genome sequencing and annotation.</title>
        <authorList>
            <consortium name="The Broad Institute Genomics Platform"/>
            <consortium name="The Broad Institute Genome Sequencing Center for Infectious Disease"/>
            <person name="Wu L."/>
            <person name="Ma J."/>
        </authorList>
    </citation>
    <scope>NUCLEOTIDE SEQUENCE [LARGE SCALE GENOMIC DNA]</scope>
    <source>
        <strain evidence="7">LMG 29894</strain>
    </source>
</reference>
<proteinExistence type="predicted"/>
<dbReference type="GO" id="GO:0005524">
    <property type="term" value="F:ATP binding"/>
    <property type="evidence" value="ECO:0007669"/>
    <property type="project" value="UniProtKB-KW"/>
</dbReference>
<evidence type="ECO:0000256" key="4">
    <source>
        <dbReference type="ARBA" id="ARBA00022840"/>
    </source>
</evidence>
<dbReference type="InterPro" id="IPR003593">
    <property type="entry name" value="AAA+_ATPase"/>
</dbReference>
<dbReference type="Pfam" id="PF00005">
    <property type="entry name" value="ABC_tran"/>
    <property type="match status" value="1"/>
</dbReference>
<dbReference type="InterPro" id="IPR027417">
    <property type="entry name" value="P-loop_NTPase"/>
</dbReference>
<evidence type="ECO:0000259" key="5">
    <source>
        <dbReference type="PROSITE" id="PS50893"/>
    </source>
</evidence>